<evidence type="ECO:0000313" key="4">
    <source>
        <dbReference type="Proteomes" id="UP001341840"/>
    </source>
</evidence>
<feature type="domain" description="PB1-like" evidence="2">
    <location>
        <begin position="1"/>
        <end position="104"/>
    </location>
</feature>
<proteinExistence type="predicted"/>
<feature type="region of interest" description="Disordered" evidence="1">
    <location>
        <begin position="200"/>
        <end position="262"/>
    </location>
</feature>
<dbReference type="EMBL" id="JASCZI010030703">
    <property type="protein sequence ID" value="MED6124411.1"/>
    <property type="molecule type" value="Genomic_DNA"/>
</dbReference>
<reference evidence="3 4" key="1">
    <citation type="journal article" date="2023" name="Plants (Basel)">
        <title>Bridging the Gap: Combining Genomics and Transcriptomics Approaches to Understand Stylosanthes scabra, an Orphan Legume from the Brazilian Caatinga.</title>
        <authorList>
            <person name="Ferreira-Neto J.R.C."/>
            <person name="da Silva M.D."/>
            <person name="Binneck E."/>
            <person name="de Melo N.F."/>
            <person name="da Silva R.H."/>
            <person name="de Melo A.L.T.M."/>
            <person name="Pandolfi V."/>
            <person name="Bustamante F.O."/>
            <person name="Brasileiro-Vidal A.C."/>
            <person name="Benko-Iseppon A.M."/>
        </authorList>
    </citation>
    <scope>NUCLEOTIDE SEQUENCE [LARGE SCALE GENOMIC DNA]</scope>
    <source>
        <tissue evidence="3">Leaves</tissue>
    </source>
</reference>
<evidence type="ECO:0000313" key="3">
    <source>
        <dbReference type="EMBL" id="MED6124411.1"/>
    </source>
</evidence>
<evidence type="ECO:0000259" key="2">
    <source>
        <dbReference type="Pfam" id="PF26130"/>
    </source>
</evidence>
<sequence>MSSYITIVYHHMGKLKRDSNMSLVYEGGEETYFDYVNTEKFSLVQMSGLFKGLGYKDYDYVYWLDEDLGLNRSGLNMITGDLVIVMMCEWALRHENSVHMYFEHPIDKAIEFVNLEKVDDCATTQPPTNPPTTEDTPKKMRIKRRANRTPTPKKKVVNKKGKKVGQTSQNLLYKLTDPTTETHLTIQEQPKTVVEELDIHQSQPPQETQSQPQHEAQPNPQPQPQTEAQPQTQTETEAQSQANIAAKHNRRASYRRLASSGQ</sequence>
<protein>
    <recommendedName>
        <fullName evidence="2">PB1-like domain-containing protein</fullName>
    </recommendedName>
</protein>
<feature type="region of interest" description="Disordered" evidence="1">
    <location>
        <begin position="121"/>
        <end position="176"/>
    </location>
</feature>
<organism evidence="3 4">
    <name type="scientific">Stylosanthes scabra</name>
    <dbReference type="NCBI Taxonomy" id="79078"/>
    <lineage>
        <taxon>Eukaryota</taxon>
        <taxon>Viridiplantae</taxon>
        <taxon>Streptophyta</taxon>
        <taxon>Embryophyta</taxon>
        <taxon>Tracheophyta</taxon>
        <taxon>Spermatophyta</taxon>
        <taxon>Magnoliopsida</taxon>
        <taxon>eudicotyledons</taxon>
        <taxon>Gunneridae</taxon>
        <taxon>Pentapetalae</taxon>
        <taxon>rosids</taxon>
        <taxon>fabids</taxon>
        <taxon>Fabales</taxon>
        <taxon>Fabaceae</taxon>
        <taxon>Papilionoideae</taxon>
        <taxon>50 kb inversion clade</taxon>
        <taxon>dalbergioids sensu lato</taxon>
        <taxon>Dalbergieae</taxon>
        <taxon>Pterocarpus clade</taxon>
        <taxon>Stylosanthes</taxon>
    </lineage>
</organism>
<gene>
    <name evidence="3" type="ORF">PIB30_058633</name>
</gene>
<feature type="compositionally biased region" description="Low complexity" evidence="1">
    <location>
        <begin position="200"/>
        <end position="242"/>
    </location>
</feature>
<feature type="compositionally biased region" description="Polar residues" evidence="1">
    <location>
        <begin position="166"/>
        <end position="176"/>
    </location>
</feature>
<feature type="compositionally biased region" description="Low complexity" evidence="1">
    <location>
        <begin position="123"/>
        <end position="134"/>
    </location>
</feature>
<feature type="compositionally biased region" description="Basic residues" evidence="1">
    <location>
        <begin position="139"/>
        <end position="163"/>
    </location>
</feature>
<name>A0ABU6RKU2_9FABA</name>
<dbReference type="Pfam" id="PF26130">
    <property type="entry name" value="PB1-like"/>
    <property type="match status" value="1"/>
</dbReference>
<dbReference type="InterPro" id="IPR058594">
    <property type="entry name" value="PB1-like_dom_pln"/>
</dbReference>
<comment type="caution">
    <text evidence="3">The sequence shown here is derived from an EMBL/GenBank/DDBJ whole genome shotgun (WGS) entry which is preliminary data.</text>
</comment>
<evidence type="ECO:0000256" key="1">
    <source>
        <dbReference type="SAM" id="MobiDB-lite"/>
    </source>
</evidence>
<dbReference type="Proteomes" id="UP001341840">
    <property type="component" value="Unassembled WGS sequence"/>
</dbReference>
<keyword evidence="4" id="KW-1185">Reference proteome</keyword>
<accession>A0ABU6RKU2</accession>